<evidence type="ECO:0000259" key="1">
    <source>
        <dbReference type="PROSITE" id="PS51664"/>
    </source>
</evidence>
<gene>
    <name evidence="2" type="ORF">PSECIP111951_00034</name>
</gene>
<reference evidence="2 3" key="1">
    <citation type="submission" date="2022-07" db="EMBL/GenBank/DDBJ databases">
        <authorList>
            <person name="Criscuolo A."/>
        </authorList>
    </citation>
    <scope>NUCLEOTIDE SEQUENCE [LARGE SCALE GENOMIC DNA]</scope>
    <source>
        <strain evidence="3">CIP 111951</strain>
    </source>
</reference>
<feature type="domain" description="YcaO" evidence="1">
    <location>
        <begin position="344"/>
        <end position="694"/>
    </location>
</feature>
<dbReference type="Gene3D" id="3.30.40.250">
    <property type="match status" value="1"/>
</dbReference>
<dbReference type="Proteomes" id="UP001152485">
    <property type="component" value="Unassembled WGS sequence"/>
</dbReference>
<protein>
    <recommendedName>
        <fullName evidence="1">YcaO domain-containing protein</fullName>
    </recommendedName>
</protein>
<comment type="caution">
    <text evidence="2">The sequence shown here is derived from an EMBL/GenBank/DDBJ whole genome shotgun (WGS) entry which is preliminary data.</text>
</comment>
<dbReference type="EMBL" id="CAMAPD010000001">
    <property type="protein sequence ID" value="CAH9049791.1"/>
    <property type="molecule type" value="Genomic_DNA"/>
</dbReference>
<dbReference type="Gene3D" id="3.30.160.660">
    <property type="match status" value="1"/>
</dbReference>
<dbReference type="InterPro" id="IPR003776">
    <property type="entry name" value="YcaO-like_dom"/>
</dbReference>
<sequence>MTDVYFFKEGLNTYKIKQGVIVVGEGAYYIINKSYFPVVENLINGLEISQLFHFSIYESALYLKRLEDLKHQGIVVLGTTNGRSNNNSLLLDKTSKANIKLLCSLSQQFLALWSSIISKIPNNETFTFILTDSFTDKRLRFLIDQSESDVCIIKVRGNNLWLSTLFNRNNARILTKAIQQIRKNQPVINYLEHLGVDIKPITLSEQTCLIEQSKDSILSLITSQLQSCHPAIKIFSLDSKKVETHNINTFSRTNYNFNYNASNIELKDSFILFKEDGGTRTQAPKDTLNALSSFISPITGVITHAVKATQGSSIPVYKSAYYKPLYKTSFEQPTNEAFVQGTMGKGQTDEQSQVSALCETLERYCAIYQGYELSHNAKQSELTLRSFSFHDISPYSATQYSIFNNSTSPESRRKQACSKYNDEKIKWYPVTSLTKKEQVYVPFVTCFSNTPFKDELFGRWNSNGCAAGSTTEEAMLQGILELIERDAVALWWYNKIPLPKFKATVLESSFIEACNETLCEQFDYWLLNLTNNTGVPVIAAIGKDKETGHFSFGFGCHVISNLAAQRALTELCQLIAAKDQNSSIFDKEAIEVGEFLYPKLEKNMPTEQLIKYSDNLKTMIDNIILQLSYLDIEVFALDYTREDIPINTVKVFAPGLCHIWPQLGNPRLYSTPVKLGWLTEPLTEETINQQGLYI</sequence>
<evidence type="ECO:0000313" key="3">
    <source>
        <dbReference type="Proteomes" id="UP001152485"/>
    </source>
</evidence>
<accession>A0ABM9GEN5</accession>
<proteinExistence type="predicted"/>
<organism evidence="2 3">
    <name type="scientific">Pseudoalteromonas holothuriae</name>
    <dbReference type="NCBI Taxonomy" id="2963714"/>
    <lineage>
        <taxon>Bacteria</taxon>
        <taxon>Pseudomonadati</taxon>
        <taxon>Pseudomonadota</taxon>
        <taxon>Gammaproteobacteria</taxon>
        <taxon>Alteromonadales</taxon>
        <taxon>Pseudoalteromonadaceae</taxon>
        <taxon>Pseudoalteromonas</taxon>
    </lineage>
</organism>
<dbReference type="NCBIfam" id="TIGR00702">
    <property type="entry name" value="YcaO-type kinase domain"/>
    <property type="match status" value="1"/>
</dbReference>
<dbReference type="PANTHER" id="PTHR37809">
    <property type="entry name" value="RIBOSOMAL PROTEIN S12 METHYLTHIOTRANSFERASE ACCESSORY FACTOR YCAO"/>
    <property type="match status" value="1"/>
</dbReference>
<dbReference type="RefSeq" id="WP_261591243.1">
    <property type="nucleotide sequence ID" value="NZ_CAMAPD010000001.1"/>
</dbReference>
<dbReference type="Gene3D" id="3.30.1330.230">
    <property type="match status" value="1"/>
</dbReference>
<dbReference type="Pfam" id="PF02624">
    <property type="entry name" value="YcaO"/>
    <property type="match status" value="1"/>
</dbReference>
<name>A0ABM9GEN5_9GAMM</name>
<dbReference type="PROSITE" id="PS51664">
    <property type="entry name" value="YCAO"/>
    <property type="match status" value="1"/>
</dbReference>
<dbReference type="PANTHER" id="PTHR37809:SF1">
    <property type="entry name" value="RIBOSOMAL PROTEIN S12 METHYLTHIOTRANSFERASE ACCESSORY FACTOR YCAO"/>
    <property type="match status" value="1"/>
</dbReference>
<evidence type="ECO:0000313" key="2">
    <source>
        <dbReference type="EMBL" id="CAH9049791.1"/>
    </source>
</evidence>